<reference evidence="8 9" key="1">
    <citation type="submission" date="2013-05" db="EMBL/GenBank/DDBJ databases">
        <title>Draft genome of the parasitic nematode Anyclostoma ceylanicum.</title>
        <authorList>
            <person name="Mitreva M."/>
        </authorList>
    </citation>
    <scope>NUCLEOTIDE SEQUENCE [LARGE SCALE GENOMIC DNA]</scope>
</reference>
<comment type="subcellular location">
    <subcellularLocation>
        <location evidence="1">Membrane</location>
        <topology evidence="1">Multi-pass membrane protein</topology>
    </subcellularLocation>
</comment>
<evidence type="ECO:0000256" key="2">
    <source>
        <dbReference type="ARBA" id="ARBA00022448"/>
    </source>
</evidence>
<dbReference type="Proteomes" id="UP000054495">
    <property type="component" value="Unassembled WGS sequence"/>
</dbReference>
<proteinExistence type="predicted"/>
<evidence type="ECO:0000256" key="7">
    <source>
        <dbReference type="SAM" id="Phobius"/>
    </source>
</evidence>
<dbReference type="InterPro" id="IPR000175">
    <property type="entry name" value="Na/ntran_symport"/>
</dbReference>
<keyword evidence="3 7" id="KW-0812">Transmembrane</keyword>
<keyword evidence="5 7" id="KW-1133">Transmembrane helix</keyword>
<dbReference type="AlphaFoldDB" id="A0A0D6LBH5"/>
<gene>
    <name evidence="8" type="ORF">ANCCEY_11674</name>
</gene>
<evidence type="ECO:0000256" key="3">
    <source>
        <dbReference type="ARBA" id="ARBA00022692"/>
    </source>
</evidence>
<dbReference type="SUPFAM" id="SSF161070">
    <property type="entry name" value="SNF-like"/>
    <property type="match status" value="1"/>
</dbReference>
<evidence type="ECO:0000313" key="8">
    <source>
        <dbReference type="EMBL" id="EPB69239.1"/>
    </source>
</evidence>
<dbReference type="GO" id="GO:0005886">
    <property type="term" value="C:plasma membrane"/>
    <property type="evidence" value="ECO:0007669"/>
    <property type="project" value="TreeGrafter"/>
</dbReference>
<accession>A0A0D6LBH5</accession>
<organism evidence="8 9">
    <name type="scientific">Ancylostoma ceylanicum</name>
    <dbReference type="NCBI Taxonomy" id="53326"/>
    <lineage>
        <taxon>Eukaryota</taxon>
        <taxon>Metazoa</taxon>
        <taxon>Ecdysozoa</taxon>
        <taxon>Nematoda</taxon>
        <taxon>Chromadorea</taxon>
        <taxon>Rhabditida</taxon>
        <taxon>Rhabditina</taxon>
        <taxon>Rhabditomorpha</taxon>
        <taxon>Strongyloidea</taxon>
        <taxon>Ancylostomatidae</taxon>
        <taxon>Ancylostomatinae</taxon>
        <taxon>Ancylostoma</taxon>
    </lineage>
</organism>
<evidence type="ECO:0000256" key="1">
    <source>
        <dbReference type="ARBA" id="ARBA00004141"/>
    </source>
</evidence>
<dbReference type="PANTHER" id="PTHR11616:SF326">
    <property type="entry name" value="SODIUM-DEPENDENT TRANSPORTER SNF-5"/>
    <property type="match status" value="1"/>
</dbReference>
<dbReference type="PANTHER" id="PTHR11616">
    <property type="entry name" value="SODIUM/CHLORIDE DEPENDENT TRANSPORTER"/>
    <property type="match status" value="1"/>
</dbReference>
<evidence type="ECO:0000256" key="6">
    <source>
        <dbReference type="ARBA" id="ARBA00023136"/>
    </source>
</evidence>
<keyword evidence="9" id="KW-1185">Reference proteome</keyword>
<evidence type="ECO:0000313" key="9">
    <source>
        <dbReference type="Proteomes" id="UP000054495"/>
    </source>
</evidence>
<dbReference type="PROSITE" id="PS50267">
    <property type="entry name" value="NA_NEUROTRAN_SYMP_3"/>
    <property type="match status" value="1"/>
</dbReference>
<keyword evidence="2" id="KW-0813">Transport</keyword>
<dbReference type="Pfam" id="PF00209">
    <property type="entry name" value="SNF"/>
    <property type="match status" value="1"/>
</dbReference>
<protein>
    <submittedName>
        <fullName evidence="8">Uncharacterized protein</fullName>
    </submittedName>
</protein>
<keyword evidence="4" id="KW-0769">Symport</keyword>
<evidence type="ECO:0000256" key="5">
    <source>
        <dbReference type="ARBA" id="ARBA00022989"/>
    </source>
</evidence>
<dbReference type="InterPro" id="IPR037272">
    <property type="entry name" value="SNS_sf"/>
</dbReference>
<dbReference type="EMBL" id="KE125320">
    <property type="protein sequence ID" value="EPB69239.1"/>
    <property type="molecule type" value="Genomic_DNA"/>
</dbReference>
<dbReference type="GO" id="GO:0005332">
    <property type="term" value="F:gamma-aminobutyric acid:sodium:chloride symporter activity"/>
    <property type="evidence" value="ECO:0007669"/>
    <property type="project" value="TreeGrafter"/>
</dbReference>
<sequence>MTLYTPKESFSNVITKRSDGIEHCCEINWPTLIALTAIWLLVGLTLVKGYVYLGKIAYTWSAALIQVCFTLNIGYGGIIVIASYNAKNNNCYKVR</sequence>
<feature type="transmembrane region" description="Helical" evidence="7">
    <location>
        <begin position="63"/>
        <end position="84"/>
    </location>
</feature>
<feature type="transmembrane region" description="Helical" evidence="7">
    <location>
        <begin position="32"/>
        <end position="51"/>
    </location>
</feature>
<name>A0A0D6LBH5_9BILA</name>
<keyword evidence="6 7" id="KW-0472">Membrane</keyword>
<evidence type="ECO:0000256" key="4">
    <source>
        <dbReference type="ARBA" id="ARBA00022847"/>
    </source>
</evidence>
<dbReference type="GO" id="GO:0043005">
    <property type="term" value="C:neuron projection"/>
    <property type="evidence" value="ECO:0007669"/>
    <property type="project" value="TreeGrafter"/>
</dbReference>